<dbReference type="Gramene" id="RZC80648">
    <property type="protein sequence ID" value="RZC80648"/>
    <property type="gene ID" value="C5167_043229"/>
</dbReference>
<sequence length="131" mass="14798">MLNNSAVVDHHDSLILLGLLLRALEAWIVSRNWNRLVMVKAKMGESNFLVKANMDACTWQQKGQSWMHFVLVSSEAETECVVLCKSGKLNRTYTDTQQNFPGKSNRIMCFAVTRLKHLAVSAPALSFKRDS</sequence>
<gene>
    <name evidence="1" type="ORF">C5167_043229</name>
</gene>
<keyword evidence="2" id="KW-1185">Reference proteome</keyword>
<dbReference type="EMBL" id="CM010724">
    <property type="protein sequence ID" value="RZC80648.1"/>
    <property type="molecule type" value="Genomic_DNA"/>
</dbReference>
<name>A0A4Y7L864_PAPSO</name>
<organism evidence="1 2">
    <name type="scientific">Papaver somniferum</name>
    <name type="common">Opium poppy</name>
    <dbReference type="NCBI Taxonomy" id="3469"/>
    <lineage>
        <taxon>Eukaryota</taxon>
        <taxon>Viridiplantae</taxon>
        <taxon>Streptophyta</taxon>
        <taxon>Embryophyta</taxon>
        <taxon>Tracheophyta</taxon>
        <taxon>Spermatophyta</taxon>
        <taxon>Magnoliopsida</taxon>
        <taxon>Ranunculales</taxon>
        <taxon>Papaveraceae</taxon>
        <taxon>Papaveroideae</taxon>
        <taxon>Papaver</taxon>
    </lineage>
</organism>
<protein>
    <submittedName>
        <fullName evidence="1">Uncharacterized protein</fullName>
    </submittedName>
</protein>
<dbReference type="Proteomes" id="UP000316621">
    <property type="component" value="Chromosome 10"/>
</dbReference>
<proteinExistence type="predicted"/>
<reference evidence="1 2" key="1">
    <citation type="journal article" date="2018" name="Science">
        <title>The opium poppy genome and morphinan production.</title>
        <authorList>
            <person name="Guo L."/>
            <person name="Winzer T."/>
            <person name="Yang X."/>
            <person name="Li Y."/>
            <person name="Ning Z."/>
            <person name="He Z."/>
            <person name="Teodor R."/>
            <person name="Lu Y."/>
            <person name="Bowser T.A."/>
            <person name="Graham I.A."/>
            <person name="Ye K."/>
        </authorList>
    </citation>
    <scope>NUCLEOTIDE SEQUENCE [LARGE SCALE GENOMIC DNA]</scope>
    <source>
        <strain evidence="2">cv. HN1</strain>
        <tissue evidence="1">Leaves</tissue>
    </source>
</reference>
<evidence type="ECO:0000313" key="1">
    <source>
        <dbReference type="EMBL" id="RZC80648.1"/>
    </source>
</evidence>
<evidence type="ECO:0000313" key="2">
    <source>
        <dbReference type="Proteomes" id="UP000316621"/>
    </source>
</evidence>
<accession>A0A4Y7L864</accession>
<dbReference type="AlphaFoldDB" id="A0A4Y7L864"/>